<evidence type="ECO:0000256" key="3">
    <source>
        <dbReference type="ARBA" id="ARBA00022980"/>
    </source>
</evidence>
<feature type="compositionally biased region" description="Basic and acidic residues" evidence="6">
    <location>
        <begin position="224"/>
        <end position="237"/>
    </location>
</feature>
<dbReference type="GO" id="GO:0003735">
    <property type="term" value="F:structural constituent of ribosome"/>
    <property type="evidence" value="ECO:0007669"/>
    <property type="project" value="InterPro"/>
</dbReference>
<comment type="similarity">
    <text evidence="5">Belongs to the bacterial ribosomal protein bL25 family. CTC subfamily.</text>
</comment>
<dbReference type="NCBIfam" id="TIGR00731">
    <property type="entry name" value="bL25_bact_ctc"/>
    <property type="match status" value="1"/>
</dbReference>
<feature type="compositionally biased region" description="Basic and acidic residues" evidence="6">
    <location>
        <begin position="191"/>
        <end position="209"/>
    </location>
</feature>
<keyword evidence="4 5" id="KW-0687">Ribonucleoprotein</keyword>
<dbReference type="Proteomes" id="UP000176665">
    <property type="component" value="Unassembled WGS sequence"/>
</dbReference>
<comment type="caution">
    <text evidence="9">The sequence shown here is derived from an EMBL/GenBank/DDBJ whole genome shotgun (WGS) entry which is preliminary data.</text>
</comment>
<evidence type="ECO:0000256" key="4">
    <source>
        <dbReference type="ARBA" id="ARBA00023274"/>
    </source>
</evidence>
<dbReference type="InterPro" id="IPR029751">
    <property type="entry name" value="Ribosomal_L25_dom"/>
</dbReference>
<dbReference type="Gene3D" id="2.170.120.20">
    <property type="entry name" value="Ribosomal protein L25, beta domain"/>
    <property type="match status" value="1"/>
</dbReference>
<dbReference type="GO" id="GO:0008097">
    <property type="term" value="F:5S rRNA binding"/>
    <property type="evidence" value="ECO:0007669"/>
    <property type="project" value="InterPro"/>
</dbReference>
<keyword evidence="3 5" id="KW-0689">Ribosomal protein</keyword>
<dbReference type="Pfam" id="PF01386">
    <property type="entry name" value="Ribosomal_L25p"/>
    <property type="match status" value="1"/>
</dbReference>
<dbReference type="GO" id="GO:0022625">
    <property type="term" value="C:cytosolic large ribosomal subunit"/>
    <property type="evidence" value="ECO:0007669"/>
    <property type="project" value="TreeGrafter"/>
</dbReference>
<evidence type="ECO:0000256" key="2">
    <source>
        <dbReference type="ARBA" id="ARBA00022884"/>
    </source>
</evidence>
<dbReference type="InterPro" id="IPR020056">
    <property type="entry name" value="Rbsml_bL25/Gln-tRNA_synth_N"/>
</dbReference>
<keyword evidence="2 5" id="KW-0694">RNA-binding</keyword>
<dbReference type="STRING" id="1798371.A2W14_05475"/>
<feature type="domain" description="Large ribosomal subunit protein bL25 beta" evidence="8">
    <location>
        <begin position="99"/>
        <end position="181"/>
    </location>
</feature>
<evidence type="ECO:0000313" key="9">
    <source>
        <dbReference type="EMBL" id="OGG03892.1"/>
    </source>
</evidence>
<feature type="region of interest" description="Disordered" evidence="6">
    <location>
        <begin position="191"/>
        <end position="237"/>
    </location>
</feature>
<proteinExistence type="inferred from homology"/>
<protein>
    <recommendedName>
        <fullName evidence="5">Large ribosomal subunit protein bL25</fullName>
    </recommendedName>
    <alternativeName>
        <fullName evidence="5">General stress protein CTC</fullName>
    </alternativeName>
</protein>
<evidence type="ECO:0000259" key="7">
    <source>
        <dbReference type="Pfam" id="PF01386"/>
    </source>
</evidence>
<gene>
    <name evidence="5" type="primary">rplY</name>
    <name evidence="5" type="synonym">ctc</name>
    <name evidence="9" type="ORF">A2W14_05475</name>
</gene>
<evidence type="ECO:0000313" key="10">
    <source>
        <dbReference type="Proteomes" id="UP000176665"/>
    </source>
</evidence>
<dbReference type="HAMAP" id="MF_01334">
    <property type="entry name" value="Ribosomal_bL25_CTC"/>
    <property type="match status" value="1"/>
</dbReference>
<reference evidence="9 10" key="1">
    <citation type="journal article" date="2016" name="Nat. Commun.">
        <title>Thousands of microbial genomes shed light on interconnected biogeochemical processes in an aquifer system.</title>
        <authorList>
            <person name="Anantharaman K."/>
            <person name="Brown C.T."/>
            <person name="Hug L.A."/>
            <person name="Sharon I."/>
            <person name="Castelle C.J."/>
            <person name="Probst A.J."/>
            <person name="Thomas B.C."/>
            <person name="Singh A."/>
            <person name="Wilkins M.J."/>
            <person name="Karaoz U."/>
            <person name="Brodie E.L."/>
            <person name="Williams K.H."/>
            <person name="Hubbard S.S."/>
            <person name="Banfield J.F."/>
        </authorList>
    </citation>
    <scope>NUCLEOTIDE SEQUENCE [LARGE SCALE GENOMIC DNA]</scope>
</reference>
<dbReference type="SUPFAM" id="SSF50715">
    <property type="entry name" value="Ribosomal protein L25-like"/>
    <property type="match status" value="1"/>
</dbReference>
<dbReference type="EMBL" id="MFJA01000011">
    <property type="protein sequence ID" value="OGG03892.1"/>
    <property type="molecule type" value="Genomic_DNA"/>
</dbReference>
<dbReference type="InterPro" id="IPR020057">
    <property type="entry name" value="Ribosomal_bL25_b-dom"/>
</dbReference>
<dbReference type="PANTHER" id="PTHR33284:SF1">
    <property type="entry name" value="RIBOSOMAL PROTEIN L25_GLN-TRNA SYNTHETASE, ANTI-CODON-BINDING DOMAIN-CONTAINING PROTEIN"/>
    <property type="match status" value="1"/>
</dbReference>
<sequence>MANISLKADVRKVMGRKVKKLRQVGLLPANVFGKKIKSQAVSVNLKEFQKVFNQTGETGLIDLILDVKKIPVLINNVTYHPLTGNPLHTDFHHVDLKEKVTANVPLEIVGEAPAVKEKLGVLLSNLDELEVEALPADLPERIAVDVTNLKEVDQAIKIKDLKVSSEIKITADPELEVVKIAPLVSKEAEKMVEEKAEKEAAAEAEKEAAEGVTEEVPEGTPKSEVQEKTSEEKKTGE</sequence>
<accession>A0A1F5YVH7</accession>
<dbReference type="CDD" id="cd00495">
    <property type="entry name" value="Ribosomal_L25_TL5_CTC"/>
    <property type="match status" value="1"/>
</dbReference>
<dbReference type="Pfam" id="PF14693">
    <property type="entry name" value="Ribosomal_TL5_C"/>
    <property type="match status" value="1"/>
</dbReference>
<dbReference type="GO" id="GO:0006412">
    <property type="term" value="P:translation"/>
    <property type="evidence" value="ECO:0007669"/>
    <property type="project" value="UniProtKB-UniRule"/>
</dbReference>
<evidence type="ECO:0000256" key="6">
    <source>
        <dbReference type="SAM" id="MobiDB-lite"/>
    </source>
</evidence>
<name>A0A1F5YVH7_9BACT</name>
<organism evidence="9 10">
    <name type="scientific">Candidatus Gottesmanbacteria bacterium RBG_16_37_8</name>
    <dbReference type="NCBI Taxonomy" id="1798371"/>
    <lineage>
        <taxon>Bacteria</taxon>
        <taxon>Candidatus Gottesmaniibacteriota</taxon>
    </lineage>
</organism>
<evidence type="ECO:0000259" key="8">
    <source>
        <dbReference type="Pfam" id="PF14693"/>
    </source>
</evidence>
<feature type="domain" description="Large ribosomal subunit protein bL25 L25" evidence="7">
    <location>
        <begin position="6"/>
        <end position="91"/>
    </location>
</feature>
<evidence type="ECO:0000256" key="1">
    <source>
        <dbReference type="ARBA" id="ARBA00022730"/>
    </source>
</evidence>
<dbReference type="PANTHER" id="PTHR33284">
    <property type="entry name" value="RIBOSOMAL PROTEIN L25/GLN-TRNA SYNTHETASE, ANTI-CODON-BINDING DOMAIN-CONTAINING PROTEIN"/>
    <property type="match status" value="1"/>
</dbReference>
<evidence type="ECO:0000256" key="5">
    <source>
        <dbReference type="HAMAP-Rule" id="MF_01334"/>
    </source>
</evidence>
<dbReference type="InterPro" id="IPR011035">
    <property type="entry name" value="Ribosomal_bL25/Gln-tRNA_synth"/>
</dbReference>
<keyword evidence="1 5" id="KW-0699">rRNA-binding</keyword>
<comment type="subunit">
    <text evidence="5">Part of the 50S ribosomal subunit; part of the 5S rRNA/L5/L18/L25 subcomplex. Contacts the 5S rRNA. Binds to the 5S rRNA independently of L5 and L18.</text>
</comment>
<dbReference type="InterPro" id="IPR020930">
    <property type="entry name" value="Ribosomal_uL5_bac-type"/>
</dbReference>
<dbReference type="AlphaFoldDB" id="A0A1F5YVH7"/>
<comment type="function">
    <text evidence="5">This is one of the proteins that binds to the 5S RNA in the ribosome where it forms part of the central protuberance.</text>
</comment>
<dbReference type="InterPro" id="IPR037121">
    <property type="entry name" value="Ribosomal_bL25_C"/>
</dbReference>
<dbReference type="InterPro" id="IPR001021">
    <property type="entry name" value="Ribosomal_bL25_long"/>
</dbReference>
<dbReference type="Gene3D" id="2.40.240.10">
    <property type="entry name" value="Ribosomal Protein L25, Chain P"/>
    <property type="match status" value="1"/>
</dbReference>